<reference evidence="1 2" key="1">
    <citation type="journal article" date="2018" name="Science">
        <title>The opium poppy genome and morphinan production.</title>
        <authorList>
            <person name="Guo L."/>
            <person name="Winzer T."/>
            <person name="Yang X."/>
            <person name="Li Y."/>
            <person name="Ning Z."/>
            <person name="He Z."/>
            <person name="Teodor R."/>
            <person name="Lu Y."/>
            <person name="Bowser T.A."/>
            <person name="Graham I.A."/>
            <person name="Ye K."/>
        </authorList>
    </citation>
    <scope>NUCLEOTIDE SEQUENCE [LARGE SCALE GENOMIC DNA]</scope>
    <source>
        <strain evidence="2">cv. HN1</strain>
        <tissue evidence="1">Leaves</tissue>
    </source>
</reference>
<gene>
    <name evidence="1" type="ORF">C5167_043457</name>
</gene>
<name>A0A4Y7L8V1_PAPSO</name>
<dbReference type="Proteomes" id="UP000316621">
    <property type="component" value="Chromosome 10"/>
</dbReference>
<evidence type="ECO:0000313" key="1">
    <source>
        <dbReference type="EMBL" id="RZC80888.1"/>
    </source>
</evidence>
<dbReference type="Gramene" id="RZC80888">
    <property type="protein sequence ID" value="RZC80888"/>
    <property type="gene ID" value="C5167_043457"/>
</dbReference>
<sequence>MKVSLLKKRVWDSLMRKNSWGCNYQRELTTPLKYVRDGGLSVLVESMAKATSPQGDSTCHFQSMLTKTCVK</sequence>
<organism evidence="1 2">
    <name type="scientific">Papaver somniferum</name>
    <name type="common">Opium poppy</name>
    <dbReference type="NCBI Taxonomy" id="3469"/>
    <lineage>
        <taxon>Eukaryota</taxon>
        <taxon>Viridiplantae</taxon>
        <taxon>Streptophyta</taxon>
        <taxon>Embryophyta</taxon>
        <taxon>Tracheophyta</taxon>
        <taxon>Spermatophyta</taxon>
        <taxon>Magnoliopsida</taxon>
        <taxon>Ranunculales</taxon>
        <taxon>Papaveraceae</taxon>
        <taxon>Papaveroideae</taxon>
        <taxon>Papaver</taxon>
    </lineage>
</organism>
<dbReference type="AlphaFoldDB" id="A0A4Y7L8V1"/>
<proteinExistence type="predicted"/>
<evidence type="ECO:0000313" key="2">
    <source>
        <dbReference type="Proteomes" id="UP000316621"/>
    </source>
</evidence>
<protein>
    <submittedName>
        <fullName evidence="1">Uncharacterized protein</fullName>
    </submittedName>
</protein>
<keyword evidence="2" id="KW-1185">Reference proteome</keyword>
<accession>A0A4Y7L8V1</accession>
<dbReference type="EMBL" id="CM010724">
    <property type="protein sequence ID" value="RZC80888.1"/>
    <property type="molecule type" value="Genomic_DNA"/>
</dbReference>